<keyword evidence="7 8" id="KW-0460">Magnesium</keyword>
<dbReference type="InterPro" id="IPR003846">
    <property type="entry name" value="SelO"/>
</dbReference>
<dbReference type="GO" id="GO:0070733">
    <property type="term" value="F:AMPylase activity"/>
    <property type="evidence" value="ECO:0007669"/>
    <property type="project" value="UniProtKB-EC"/>
</dbReference>
<feature type="binding site" evidence="8">
    <location>
        <position position="173"/>
    </location>
    <ligand>
        <name>ATP</name>
        <dbReference type="ChEBI" id="CHEBI:30616"/>
    </ligand>
</feature>
<evidence type="ECO:0000256" key="6">
    <source>
        <dbReference type="ARBA" id="ARBA00022840"/>
    </source>
</evidence>
<gene>
    <name evidence="8" type="primary">ydiU</name>
    <name evidence="8" type="synonym">selO</name>
    <name evidence="9" type="ORF">D4A39_06730</name>
</gene>
<keyword evidence="10" id="KW-1185">Reference proteome</keyword>
<feature type="binding site" evidence="8">
    <location>
        <position position="259"/>
    </location>
    <ligand>
        <name>Mg(2+)</name>
        <dbReference type="ChEBI" id="CHEBI:18420"/>
    </ligand>
</feature>
<evidence type="ECO:0000256" key="5">
    <source>
        <dbReference type="ARBA" id="ARBA00022741"/>
    </source>
</evidence>
<comment type="catalytic activity">
    <reaction evidence="8">
        <text>L-tyrosyl-[protein] + UTP = O-(5'-uridylyl)-L-tyrosyl-[protein] + diphosphate</text>
        <dbReference type="Rhea" id="RHEA:83887"/>
        <dbReference type="Rhea" id="RHEA-COMP:10136"/>
        <dbReference type="Rhea" id="RHEA-COMP:20238"/>
        <dbReference type="ChEBI" id="CHEBI:33019"/>
        <dbReference type="ChEBI" id="CHEBI:46398"/>
        <dbReference type="ChEBI" id="CHEBI:46858"/>
        <dbReference type="ChEBI" id="CHEBI:90602"/>
    </reaction>
</comment>
<evidence type="ECO:0000313" key="9">
    <source>
        <dbReference type="EMBL" id="RJG18171.1"/>
    </source>
</evidence>
<proteinExistence type="inferred from homology"/>
<dbReference type="GO" id="GO:0000287">
    <property type="term" value="F:magnesium ion binding"/>
    <property type="evidence" value="ECO:0007669"/>
    <property type="project" value="UniProtKB-UniRule"/>
</dbReference>
<comment type="catalytic activity">
    <reaction evidence="8">
        <text>L-tyrosyl-[protein] + ATP = O-(5'-adenylyl)-L-tyrosyl-[protein] + diphosphate</text>
        <dbReference type="Rhea" id="RHEA:54288"/>
        <dbReference type="Rhea" id="RHEA-COMP:10136"/>
        <dbReference type="Rhea" id="RHEA-COMP:13846"/>
        <dbReference type="ChEBI" id="CHEBI:30616"/>
        <dbReference type="ChEBI" id="CHEBI:33019"/>
        <dbReference type="ChEBI" id="CHEBI:46858"/>
        <dbReference type="ChEBI" id="CHEBI:83624"/>
        <dbReference type="EC" id="2.7.7.108"/>
    </reaction>
</comment>
<keyword evidence="8" id="KW-0464">Manganese</keyword>
<organism evidence="9 10">
    <name type="scientific">Alcanivorax profundi</name>
    <dbReference type="NCBI Taxonomy" id="2338368"/>
    <lineage>
        <taxon>Bacteria</taxon>
        <taxon>Pseudomonadati</taxon>
        <taxon>Pseudomonadota</taxon>
        <taxon>Gammaproteobacteria</taxon>
        <taxon>Oceanospirillales</taxon>
        <taxon>Alcanivoracaceae</taxon>
        <taxon>Alcanivorax</taxon>
    </lineage>
</organism>
<feature type="binding site" evidence="8">
    <location>
        <position position="90"/>
    </location>
    <ligand>
        <name>ATP</name>
        <dbReference type="ChEBI" id="CHEBI:30616"/>
    </ligand>
</feature>
<dbReference type="EC" id="2.7.7.108" evidence="8"/>
<keyword evidence="2 8" id="KW-0808">Transferase</keyword>
<protein>
    <recommendedName>
        <fullName evidence="8">Protein nucleotidyltransferase YdiU</fullName>
        <ecNumber evidence="8">2.7.7.-</ecNumber>
    </recommendedName>
    <alternativeName>
        <fullName evidence="8">Protein adenylyltransferase YdiU</fullName>
        <ecNumber evidence="8">2.7.7.108</ecNumber>
    </alternativeName>
    <alternativeName>
        <fullName evidence="8">Protein uridylyltransferase YdiU</fullName>
        <ecNumber evidence="8">2.7.7.-</ecNumber>
    </alternativeName>
</protein>
<accession>A0A418XYR9</accession>
<dbReference type="EC" id="2.7.7.-" evidence="8"/>
<evidence type="ECO:0000256" key="1">
    <source>
        <dbReference type="ARBA" id="ARBA00009747"/>
    </source>
</evidence>
<comment type="catalytic activity">
    <reaction evidence="8">
        <text>L-seryl-[protein] + ATP = 3-O-(5'-adenylyl)-L-seryl-[protein] + diphosphate</text>
        <dbReference type="Rhea" id="RHEA:58120"/>
        <dbReference type="Rhea" id="RHEA-COMP:9863"/>
        <dbReference type="Rhea" id="RHEA-COMP:15073"/>
        <dbReference type="ChEBI" id="CHEBI:29999"/>
        <dbReference type="ChEBI" id="CHEBI:30616"/>
        <dbReference type="ChEBI" id="CHEBI:33019"/>
        <dbReference type="ChEBI" id="CHEBI:142516"/>
        <dbReference type="EC" id="2.7.7.108"/>
    </reaction>
</comment>
<dbReference type="RefSeq" id="WP_119917738.1">
    <property type="nucleotide sequence ID" value="NZ_QYYA01000002.1"/>
</dbReference>
<dbReference type="PANTHER" id="PTHR32057:SF14">
    <property type="entry name" value="PROTEIN ADENYLYLTRANSFERASE SELO, MITOCHONDRIAL"/>
    <property type="match status" value="1"/>
</dbReference>
<dbReference type="NCBIfam" id="NF000658">
    <property type="entry name" value="PRK00029.1"/>
    <property type="match status" value="1"/>
</dbReference>
<dbReference type="HAMAP" id="MF_00692">
    <property type="entry name" value="SelO"/>
    <property type="match status" value="1"/>
</dbReference>
<sequence>MSATFGFRFDNRYAQLPKPLFSLCPPQPVSQPEMVLFNAALAEQMGLETDALRTRPDLFSGNTLIAGSEPLAQAYAGHQFGNLTMLGDGRAILLGEHLDATGNRMDVQLKGAGRTPFSRGGDGRAALGPMLREYLISESMHALGVPTSRSLAVVGSGDPVYREEALPGAILTRIAASHLRVGTFQYAAAQQDAALMDTLIQYTLARHYPDQQNSDNPALALLDAVIERQASLIVQWMRVGFIHGVMNTDNVTLSGETIDYGPCAFMDAYDPDTVFSSIDHQGRYAYGNQPTITQWNLGRFAETLLTRINDNVDKAIEIATDRIKGYSTLYDQKWLAMMRRKLGLFGEDVMDATLIQDLLDWMQANRADFTNTFHALIGGEVPDSDLCQQPAFLDWHTRWQARLARNSKPRESSWCLMRNSNPAVIPRNHLVEQALTAATEQHDLAPAKALLAVLGQPYGDDAPEQYRRPPEPQERVCQTFCGT</sequence>
<feature type="binding site" evidence="8">
    <location>
        <position position="250"/>
    </location>
    <ligand>
        <name>Mg(2+)</name>
        <dbReference type="ChEBI" id="CHEBI:18420"/>
    </ligand>
</feature>
<dbReference type="PANTHER" id="PTHR32057">
    <property type="entry name" value="PROTEIN ADENYLYLTRANSFERASE SELO, MITOCHONDRIAL"/>
    <property type="match status" value="1"/>
</dbReference>
<feature type="binding site" evidence="8">
    <location>
        <position position="259"/>
    </location>
    <ligand>
        <name>ATP</name>
        <dbReference type="ChEBI" id="CHEBI:30616"/>
    </ligand>
</feature>
<feature type="binding site" evidence="8">
    <location>
        <position position="180"/>
    </location>
    <ligand>
        <name>ATP</name>
        <dbReference type="ChEBI" id="CHEBI:30616"/>
    </ligand>
</feature>
<evidence type="ECO:0000256" key="4">
    <source>
        <dbReference type="ARBA" id="ARBA00022723"/>
    </source>
</evidence>
<evidence type="ECO:0000256" key="2">
    <source>
        <dbReference type="ARBA" id="ARBA00022679"/>
    </source>
</evidence>
<dbReference type="EMBL" id="QYYA01000002">
    <property type="protein sequence ID" value="RJG18171.1"/>
    <property type="molecule type" value="Genomic_DNA"/>
</dbReference>
<comment type="caution">
    <text evidence="9">The sequence shown here is derived from an EMBL/GenBank/DDBJ whole genome shotgun (WGS) entry which is preliminary data.</text>
</comment>
<keyword evidence="3 8" id="KW-0548">Nucleotidyltransferase</keyword>
<evidence type="ECO:0000256" key="7">
    <source>
        <dbReference type="ARBA" id="ARBA00022842"/>
    </source>
</evidence>
<dbReference type="GO" id="GO:0030145">
    <property type="term" value="F:manganese ion binding"/>
    <property type="evidence" value="ECO:0007669"/>
    <property type="project" value="UniProtKB-UniRule"/>
</dbReference>
<comment type="catalytic activity">
    <reaction evidence="8">
        <text>L-threonyl-[protein] + ATP = 3-O-(5'-adenylyl)-L-threonyl-[protein] + diphosphate</text>
        <dbReference type="Rhea" id="RHEA:54292"/>
        <dbReference type="Rhea" id="RHEA-COMP:11060"/>
        <dbReference type="Rhea" id="RHEA-COMP:13847"/>
        <dbReference type="ChEBI" id="CHEBI:30013"/>
        <dbReference type="ChEBI" id="CHEBI:30616"/>
        <dbReference type="ChEBI" id="CHEBI:33019"/>
        <dbReference type="ChEBI" id="CHEBI:138113"/>
        <dbReference type="EC" id="2.7.7.108"/>
    </reaction>
</comment>
<evidence type="ECO:0000256" key="8">
    <source>
        <dbReference type="HAMAP-Rule" id="MF_00692"/>
    </source>
</evidence>
<reference evidence="9 10" key="1">
    <citation type="submission" date="2018-09" db="EMBL/GenBank/DDBJ databases">
        <title>Alcanivorax profundi sp. nov., isolated from 1000 m-depth seawater of the Mariana Trench.</title>
        <authorList>
            <person name="Liu J."/>
        </authorList>
    </citation>
    <scope>NUCLEOTIDE SEQUENCE [LARGE SCALE GENOMIC DNA]</scope>
    <source>
        <strain evidence="9 10">MTEO17</strain>
    </source>
</reference>
<keyword evidence="6 8" id="KW-0067">ATP-binding</keyword>
<dbReference type="OrthoDB" id="9776281at2"/>
<dbReference type="Proteomes" id="UP000283734">
    <property type="component" value="Unassembled WGS sequence"/>
</dbReference>
<dbReference type="Pfam" id="PF02696">
    <property type="entry name" value="SelO"/>
    <property type="match status" value="1"/>
</dbReference>
<comment type="similarity">
    <text evidence="1 8">Belongs to the SELO family.</text>
</comment>
<comment type="catalytic activity">
    <reaction evidence="8">
        <text>L-histidyl-[protein] + UTP = N(tele)-(5'-uridylyl)-L-histidyl-[protein] + diphosphate</text>
        <dbReference type="Rhea" id="RHEA:83891"/>
        <dbReference type="Rhea" id="RHEA-COMP:9745"/>
        <dbReference type="Rhea" id="RHEA-COMP:20239"/>
        <dbReference type="ChEBI" id="CHEBI:29979"/>
        <dbReference type="ChEBI" id="CHEBI:33019"/>
        <dbReference type="ChEBI" id="CHEBI:46398"/>
        <dbReference type="ChEBI" id="CHEBI:233474"/>
    </reaction>
</comment>
<feature type="binding site" evidence="8">
    <location>
        <position position="89"/>
    </location>
    <ligand>
        <name>ATP</name>
        <dbReference type="ChEBI" id="CHEBI:30616"/>
    </ligand>
</feature>
<feature type="active site" description="Proton acceptor" evidence="8">
    <location>
        <position position="249"/>
    </location>
</feature>
<evidence type="ECO:0000256" key="3">
    <source>
        <dbReference type="ARBA" id="ARBA00022695"/>
    </source>
</evidence>
<comment type="function">
    <text evidence="8">Nucleotidyltransferase involved in the post-translational modification of proteins. It can catalyze the addition of adenosine monophosphate (AMP) or uridine monophosphate (UMP) to a protein, resulting in modifications known as AMPylation and UMPylation.</text>
</comment>
<feature type="binding site" evidence="8">
    <location>
        <position position="123"/>
    </location>
    <ligand>
        <name>ATP</name>
        <dbReference type="ChEBI" id="CHEBI:30616"/>
    </ligand>
</feature>
<dbReference type="GO" id="GO:0005524">
    <property type="term" value="F:ATP binding"/>
    <property type="evidence" value="ECO:0007669"/>
    <property type="project" value="UniProtKB-UniRule"/>
</dbReference>
<feature type="binding site" evidence="8">
    <location>
        <position position="122"/>
    </location>
    <ligand>
        <name>ATP</name>
        <dbReference type="ChEBI" id="CHEBI:30616"/>
    </ligand>
</feature>
<comment type="catalytic activity">
    <reaction evidence="8">
        <text>L-seryl-[protein] + UTP = O-(5'-uridylyl)-L-seryl-[protein] + diphosphate</text>
        <dbReference type="Rhea" id="RHEA:64604"/>
        <dbReference type="Rhea" id="RHEA-COMP:9863"/>
        <dbReference type="Rhea" id="RHEA-COMP:16635"/>
        <dbReference type="ChEBI" id="CHEBI:29999"/>
        <dbReference type="ChEBI" id="CHEBI:33019"/>
        <dbReference type="ChEBI" id="CHEBI:46398"/>
        <dbReference type="ChEBI" id="CHEBI:156051"/>
    </reaction>
</comment>
<evidence type="ECO:0000313" key="10">
    <source>
        <dbReference type="Proteomes" id="UP000283734"/>
    </source>
</evidence>
<keyword evidence="4 8" id="KW-0479">Metal-binding</keyword>
<dbReference type="AlphaFoldDB" id="A0A418XYR9"/>
<feature type="binding site" evidence="8">
    <location>
        <position position="110"/>
    </location>
    <ligand>
        <name>ATP</name>
        <dbReference type="ChEBI" id="CHEBI:30616"/>
    </ligand>
</feature>
<keyword evidence="5 8" id="KW-0547">Nucleotide-binding</keyword>
<name>A0A418XYR9_9GAMM</name>
<comment type="cofactor">
    <cofactor evidence="8">
        <name>Mg(2+)</name>
        <dbReference type="ChEBI" id="CHEBI:18420"/>
    </cofactor>
    <cofactor evidence="8">
        <name>Mn(2+)</name>
        <dbReference type="ChEBI" id="CHEBI:29035"/>
    </cofactor>
</comment>
<feature type="binding site" evidence="8">
    <location>
        <position position="87"/>
    </location>
    <ligand>
        <name>ATP</name>
        <dbReference type="ChEBI" id="CHEBI:30616"/>
    </ligand>
</feature>